<keyword evidence="3" id="KW-1185">Reference proteome</keyword>
<dbReference type="EMBL" id="PNBA02000001">
    <property type="protein sequence ID" value="KAG6436678.1"/>
    <property type="molecule type" value="Genomic_DNA"/>
</dbReference>
<keyword evidence="1" id="KW-0808">Transferase</keyword>
<proteinExistence type="predicted"/>
<organism evidence="2">
    <name type="scientific">Salvia splendens</name>
    <name type="common">Scarlet sage</name>
    <dbReference type="NCBI Taxonomy" id="180675"/>
    <lineage>
        <taxon>Eukaryota</taxon>
        <taxon>Viridiplantae</taxon>
        <taxon>Streptophyta</taxon>
        <taxon>Embryophyta</taxon>
        <taxon>Tracheophyta</taxon>
        <taxon>Spermatophyta</taxon>
        <taxon>Magnoliopsida</taxon>
        <taxon>eudicotyledons</taxon>
        <taxon>Gunneridae</taxon>
        <taxon>Pentapetalae</taxon>
        <taxon>asterids</taxon>
        <taxon>lamiids</taxon>
        <taxon>Lamiales</taxon>
        <taxon>Lamiaceae</taxon>
        <taxon>Nepetoideae</taxon>
        <taxon>Mentheae</taxon>
        <taxon>Salviinae</taxon>
        <taxon>Salvia</taxon>
        <taxon>Salvia subgen. Calosphace</taxon>
        <taxon>core Calosphace</taxon>
    </lineage>
</organism>
<evidence type="ECO:0008006" key="4">
    <source>
        <dbReference type="Google" id="ProtNLM"/>
    </source>
</evidence>
<dbReference type="Gene3D" id="3.30.559.10">
    <property type="entry name" value="Chloramphenicol acetyltransferase-like domain"/>
    <property type="match status" value="1"/>
</dbReference>
<dbReference type="InterPro" id="IPR023213">
    <property type="entry name" value="CAT-like_dom_sf"/>
</dbReference>
<reference evidence="2" key="2">
    <citation type="submission" date="2020-08" db="EMBL/GenBank/DDBJ databases">
        <title>Plant Genome Project.</title>
        <authorList>
            <person name="Zhang R.-G."/>
        </authorList>
    </citation>
    <scope>NUCLEOTIDE SEQUENCE</scope>
    <source>
        <strain evidence="2">Huo1</strain>
        <tissue evidence="2">Leaf</tissue>
    </source>
</reference>
<dbReference type="PANTHER" id="PTHR31896:SF43">
    <property type="entry name" value="PROTEIN ENHANCED PSEUDOMONAS SUSCEPTIBILITY 1"/>
    <property type="match status" value="1"/>
</dbReference>
<reference evidence="2" key="1">
    <citation type="submission" date="2018-01" db="EMBL/GenBank/DDBJ databases">
        <authorList>
            <person name="Mao J.F."/>
        </authorList>
    </citation>
    <scope>NUCLEOTIDE SEQUENCE</scope>
    <source>
        <strain evidence="2">Huo1</strain>
        <tissue evidence="2">Leaf</tissue>
    </source>
</reference>
<dbReference type="InterPro" id="IPR051283">
    <property type="entry name" value="Sec_Metabolite_Acyltrans"/>
</dbReference>
<comment type="caution">
    <text evidence="2">The sequence shown here is derived from an EMBL/GenBank/DDBJ whole genome shotgun (WGS) entry which is preliminary data.</text>
</comment>
<name>A0A8X9ACL8_SALSN</name>
<dbReference type="AlphaFoldDB" id="A0A8X9ACL8"/>
<evidence type="ECO:0000313" key="2">
    <source>
        <dbReference type="EMBL" id="KAG6436678.1"/>
    </source>
</evidence>
<evidence type="ECO:0000313" key="3">
    <source>
        <dbReference type="Proteomes" id="UP000298416"/>
    </source>
</evidence>
<dbReference type="Pfam" id="PF02458">
    <property type="entry name" value="Transferase"/>
    <property type="match status" value="1"/>
</dbReference>
<sequence>MASFLLDCNNAGAEFTHAVASAVYISDIIHPTYIPEIVSLLFPSSAAVTNLAGIAKPLLAVQVTELADGIFIAFAANHAVVDGNSFWHFVKSWSEISRGAESISKSPVFNLATGDSRLIHLPTLEKNLVSPSQSPQRVFNFSREKPDRLKEKANSEAGTDKISTLQALTAHGSSMDEHSPISKHKRFKQLRFGNLDWRESEDAVFAGCLLRERYAATLAISASDLLERGLGGASVKINELISRQGDETARRAAEGEWSASSYYREFAAT</sequence>
<dbReference type="GO" id="GO:0016740">
    <property type="term" value="F:transferase activity"/>
    <property type="evidence" value="ECO:0007669"/>
    <property type="project" value="UniProtKB-KW"/>
</dbReference>
<dbReference type="Proteomes" id="UP000298416">
    <property type="component" value="Unassembled WGS sequence"/>
</dbReference>
<accession>A0A8X9ACL8</accession>
<protein>
    <recommendedName>
        <fullName evidence="4">Shikimate O-hydroxycinnamoyltransferase</fullName>
    </recommendedName>
</protein>
<evidence type="ECO:0000256" key="1">
    <source>
        <dbReference type="ARBA" id="ARBA00022679"/>
    </source>
</evidence>
<gene>
    <name evidence="2" type="ORF">SASPL_101580</name>
</gene>
<dbReference type="PANTHER" id="PTHR31896">
    <property type="entry name" value="FAMILY REGULATORY PROTEIN, PUTATIVE (AFU_ORTHOLOGUE AFUA_3G14730)-RELATED"/>
    <property type="match status" value="1"/>
</dbReference>